<sequence>MAVVYADAKAAPLVWCSNGAMKMPMPMENCPMYSAMDEPCPRCQDRM</sequence>
<organism evidence="1 2">
    <name type="scientific">Mycolicibacterium chlorophenolicum</name>
    <dbReference type="NCBI Taxonomy" id="37916"/>
    <lineage>
        <taxon>Bacteria</taxon>
        <taxon>Bacillati</taxon>
        <taxon>Actinomycetota</taxon>
        <taxon>Actinomycetes</taxon>
        <taxon>Mycobacteriales</taxon>
        <taxon>Mycobacteriaceae</taxon>
        <taxon>Mycolicibacterium</taxon>
    </lineage>
</organism>
<comment type="caution">
    <text evidence="1">The sequence shown here is derived from an EMBL/GenBank/DDBJ whole genome shotgun (WGS) entry which is preliminary data.</text>
</comment>
<name>A0A0J6VRP4_9MYCO</name>
<evidence type="ECO:0000313" key="1">
    <source>
        <dbReference type="EMBL" id="KMO72864.1"/>
    </source>
</evidence>
<reference evidence="1 2" key="1">
    <citation type="journal article" date="2015" name="Genome Biol. Evol.">
        <title>Characterization of Three Mycobacterium spp. with Potential Use in Bioremediation by Genome Sequencing and Comparative Genomics.</title>
        <authorList>
            <person name="Das S."/>
            <person name="Pettersson B.M."/>
            <person name="Behra P.R."/>
            <person name="Ramesh M."/>
            <person name="Dasgupta S."/>
            <person name="Bhattacharya A."/>
            <person name="Kirsebom L.A."/>
        </authorList>
    </citation>
    <scope>NUCLEOTIDE SEQUENCE [LARGE SCALE GENOMIC DNA]</scope>
    <source>
        <strain evidence="1 2">DSM 43826</strain>
    </source>
</reference>
<keyword evidence="2" id="KW-1185">Reference proteome</keyword>
<dbReference type="PATRIC" id="fig|37916.4.peg.3811"/>
<accession>A0A0J6VRP4</accession>
<dbReference type="AlphaFoldDB" id="A0A0J6VRP4"/>
<proteinExistence type="predicted"/>
<protein>
    <submittedName>
        <fullName evidence="1">Uncharacterized protein</fullName>
    </submittedName>
</protein>
<evidence type="ECO:0000313" key="2">
    <source>
        <dbReference type="Proteomes" id="UP000036513"/>
    </source>
</evidence>
<gene>
    <name evidence="1" type="ORF">MCHLDSM_03849</name>
</gene>
<dbReference type="Proteomes" id="UP000036513">
    <property type="component" value="Unassembled WGS sequence"/>
</dbReference>
<dbReference type="EMBL" id="JYNL01000041">
    <property type="protein sequence ID" value="KMO72864.1"/>
    <property type="molecule type" value="Genomic_DNA"/>
</dbReference>